<evidence type="ECO:0000313" key="1">
    <source>
        <dbReference type="Ensembl" id="ENSCCRP00010036062.1"/>
    </source>
</evidence>
<sequence length="71" mass="8559">MQLHGHQYPCTLLTILDYLTFLRFLPDRIFCFCDERHPELCFEAIIYHDCMSVRIKIKMRLKYEFGFGSPP</sequence>
<organism evidence="1 2">
    <name type="scientific">Cyprinus carpio</name>
    <name type="common">Common carp</name>
    <dbReference type="NCBI Taxonomy" id="7962"/>
    <lineage>
        <taxon>Eukaryota</taxon>
        <taxon>Metazoa</taxon>
        <taxon>Chordata</taxon>
        <taxon>Craniata</taxon>
        <taxon>Vertebrata</taxon>
        <taxon>Euteleostomi</taxon>
        <taxon>Actinopterygii</taxon>
        <taxon>Neopterygii</taxon>
        <taxon>Teleostei</taxon>
        <taxon>Ostariophysi</taxon>
        <taxon>Cypriniformes</taxon>
        <taxon>Cyprinidae</taxon>
        <taxon>Cyprininae</taxon>
        <taxon>Cyprinus</taxon>
    </lineage>
</organism>
<reference evidence="1" key="1">
    <citation type="submission" date="2025-08" db="UniProtKB">
        <authorList>
            <consortium name="Ensembl"/>
        </authorList>
    </citation>
    <scope>IDENTIFICATION</scope>
</reference>
<accession>A0A8C1JQU4</accession>
<evidence type="ECO:0000313" key="2">
    <source>
        <dbReference type="Proteomes" id="UP000694427"/>
    </source>
</evidence>
<name>A0A8C1JQU4_CYPCA</name>
<dbReference type="Ensembl" id="ENSCCRT00010039610.1">
    <property type="protein sequence ID" value="ENSCCRP00010036062.1"/>
    <property type="gene ID" value="ENSCCRG00010015405.1"/>
</dbReference>
<dbReference type="Proteomes" id="UP000694427">
    <property type="component" value="Unplaced"/>
</dbReference>
<protein>
    <submittedName>
        <fullName evidence="1">Uncharacterized protein</fullName>
    </submittedName>
</protein>
<dbReference type="AlphaFoldDB" id="A0A8C1JQU4"/>
<reference evidence="1" key="2">
    <citation type="submission" date="2025-09" db="UniProtKB">
        <authorList>
            <consortium name="Ensembl"/>
        </authorList>
    </citation>
    <scope>IDENTIFICATION</scope>
</reference>
<proteinExistence type="predicted"/>
<keyword evidence="2" id="KW-1185">Reference proteome</keyword>